<comment type="caution">
    <text evidence="2">The sequence shown here is derived from an EMBL/GenBank/DDBJ whole genome shotgun (WGS) entry which is preliminary data.</text>
</comment>
<feature type="region of interest" description="Disordered" evidence="1">
    <location>
        <begin position="17"/>
        <end position="40"/>
    </location>
</feature>
<evidence type="ECO:0000256" key="1">
    <source>
        <dbReference type="SAM" id="MobiDB-lite"/>
    </source>
</evidence>
<proteinExistence type="predicted"/>
<keyword evidence="3" id="KW-1185">Reference proteome</keyword>
<gene>
    <name evidence="2" type="ORF">RRG08_029884</name>
</gene>
<dbReference type="Proteomes" id="UP001283361">
    <property type="component" value="Unassembled WGS sequence"/>
</dbReference>
<organism evidence="2 3">
    <name type="scientific">Elysia crispata</name>
    <name type="common">lettuce slug</name>
    <dbReference type="NCBI Taxonomy" id="231223"/>
    <lineage>
        <taxon>Eukaryota</taxon>
        <taxon>Metazoa</taxon>
        <taxon>Spiralia</taxon>
        <taxon>Lophotrochozoa</taxon>
        <taxon>Mollusca</taxon>
        <taxon>Gastropoda</taxon>
        <taxon>Heterobranchia</taxon>
        <taxon>Euthyneura</taxon>
        <taxon>Panpulmonata</taxon>
        <taxon>Sacoglossa</taxon>
        <taxon>Placobranchoidea</taxon>
        <taxon>Plakobranchidae</taxon>
        <taxon>Elysia</taxon>
    </lineage>
</organism>
<accession>A0AAE0YL82</accession>
<evidence type="ECO:0000313" key="2">
    <source>
        <dbReference type="EMBL" id="KAK3748028.1"/>
    </source>
</evidence>
<dbReference type="EMBL" id="JAWDGP010006058">
    <property type="protein sequence ID" value="KAK3748028.1"/>
    <property type="molecule type" value="Genomic_DNA"/>
</dbReference>
<sequence length="100" mass="11306">MSKPSSVPAVCTAYCREDRDGRRNSPPPPHTPHSPLNRASPPLLASLKSILYERSPALHVKLVPVYSNTPSACKDILFTFRMKMEIFVLHVLEIQNLFYD</sequence>
<reference evidence="2" key="1">
    <citation type="journal article" date="2023" name="G3 (Bethesda)">
        <title>A reference genome for the long-term kleptoplast-retaining sea slug Elysia crispata morphotype clarki.</title>
        <authorList>
            <person name="Eastman K.E."/>
            <person name="Pendleton A.L."/>
            <person name="Shaikh M.A."/>
            <person name="Suttiyut T."/>
            <person name="Ogas R."/>
            <person name="Tomko P."/>
            <person name="Gavelis G."/>
            <person name="Widhalm J.R."/>
            <person name="Wisecaver J.H."/>
        </authorList>
    </citation>
    <scope>NUCLEOTIDE SEQUENCE</scope>
    <source>
        <strain evidence="2">ECLA1</strain>
    </source>
</reference>
<dbReference type="AlphaFoldDB" id="A0AAE0YL82"/>
<name>A0AAE0YL82_9GAST</name>
<evidence type="ECO:0000313" key="3">
    <source>
        <dbReference type="Proteomes" id="UP001283361"/>
    </source>
</evidence>
<protein>
    <submittedName>
        <fullName evidence="2">Uncharacterized protein</fullName>
    </submittedName>
</protein>